<dbReference type="Proteomes" id="UP000316225">
    <property type="component" value="Unassembled WGS sequence"/>
</dbReference>
<keyword evidence="3" id="KW-1185">Reference proteome</keyword>
<evidence type="ECO:0008006" key="4">
    <source>
        <dbReference type="Google" id="ProtNLM"/>
    </source>
</evidence>
<keyword evidence="1" id="KW-0732">Signal</keyword>
<evidence type="ECO:0000313" key="3">
    <source>
        <dbReference type="Proteomes" id="UP000316225"/>
    </source>
</evidence>
<sequence length="123" mass="12869">MKFTLPSLAALSALVFLAACETAPTTGTPPETQNFDAERAELAANPAARTDFVAKCTTATARSSATDISNMAVLMDTTPARAPSTFCQRMTQGVVDGRVSARDVEMGMAGQMTPGVLQVLQAR</sequence>
<evidence type="ECO:0000313" key="2">
    <source>
        <dbReference type="EMBL" id="TWI36839.1"/>
    </source>
</evidence>
<feature type="signal peptide" evidence="1">
    <location>
        <begin position="1"/>
        <end position="18"/>
    </location>
</feature>
<comment type="caution">
    <text evidence="2">The sequence shown here is derived from an EMBL/GenBank/DDBJ whole genome shotgun (WGS) entry which is preliminary data.</text>
</comment>
<reference evidence="2 3" key="1">
    <citation type="journal article" date="2015" name="Stand. Genomic Sci.">
        <title>Genomic Encyclopedia of Bacterial and Archaeal Type Strains, Phase III: the genomes of soil and plant-associated and newly described type strains.</title>
        <authorList>
            <person name="Whitman W.B."/>
            <person name="Woyke T."/>
            <person name="Klenk H.P."/>
            <person name="Zhou Y."/>
            <person name="Lilburn T.G."/>
            <person name="Beck B.J."/>
            <person name="De Vos P."/>
            <person name="Vandamme P."/>
            <person name="Eisen J.A."/>
            <person name="Garrity G."/>
            <person name="Hugenholtz P."/>
            <person name="Kyrpides N.C."/>
        </authorList>
    </citation>
    <scope>NUCLEOTIDE SEQUENCE [LARGE SCALE GENOMIC DNA]</scope>
    <source>
        <strain evidence="2 3">CGMCC 1.5364</strain>
    </source>
</reference>
<proteinExistence type="predicted"/>
<dbReference type="PROSITE" id="PS51257">
    <property type="entry name" value="PROKAR_LIPOPROTEIN"/>
    <property type="match status" value="1"/>
</dbReference>
<accession>A0A562NXE1</accession>
<feature type="chain" id="PRO_5022108370" description="Entry exclusion lipoprotein TrbK" evidence="1">
    <location>
        <begin position="19"/>
        <end position="123"/>
    </location>
</feature>
<gene>
    <name evidence="2" type="ORF">IQ24_00623</name>
</gene>
<organism evidence="2 3">
    <name type="scientific">Paracoccus sulfuroxidans</name>
    <dbReference type="NCBI Taxonomy" id="384678"/>
    <lineage>
        <taxon>Bacteria</taxon>
        <taxon>Pseudomonadati</taxon>
        <taxon>Pseudomonadota</taxon>
        <taxon>Alphaproteobacteria</taxon>
        <taxon>Rhodobacterales</taxon>
        <taxon>Paracoccaceae</taxon>
        <taxon>Paracoccus</taxon>
    </lineage>
</organism>
<protein>
    <recommendedName>
        <fullName evidence="4">Entry exclusion lipoprotein TrbK</fullName>
    </recommendedName>
</protein>
<name>A0A562NXE1_9RHOB</name>
<dbReference type="EMBL" id="VLKU01000002">
    <property type="protein sequence ID" value="TWI36839.1"/>
    <property type="molecule type" value="Genomic_DNA"/>
</dbReference>
<dbReference type="AlphaFoldDB" id="A0A562NXE1"/>
<dbReference type="OrthoDB" id="8382554at2"/>
<dbReference type="RefSeq" id="WP_145396285.1">
    <property type="nucleotide sequence ID" value="NZ_VLKU01000002.1"/>
</dbReference>
<evidence type="ECO:0000256" key="1">
    <source>
        <dbReference type="SAM" id="SignalP"/>
    </source>
</evidence>